<organism evidence="2 3">
    <name type="scientific">Salvia divinorum</name>
    <name type="common">Maria pastora</name>
    <name type="synonym">Diviner's sage</name>
    <dbReference type="NCBI Taxonomy" id="28513"/>
    <lineage>
        <taxon>Eukaryota</taxon>
        <taxon>Viridiplantae</taxon>
        <taxon>Streptophyta</taxon>
        <taxon>Embryophyta</taxon>
        <taxon>Tracheophyta</taxon>
        <taxon>Spermatophyta</taxon>
        <taxon>Magnoliopsida</taxon>
        <taxon>eudicotyledons</taxon>
        <taxon>Gunneridae</taxon>
        <taxon>Pentapetalae</taxon>
        <taxon>asterids</taxon>
        <taxon>lamiids</taxon>
        <taxon>Lamiales</taxon>
        <taxon>Lamiaceae</taxon>
        <taxon>Nepetoideae</taxon>
        <taxon>Mentheae</taxon>
        <taxon>Salviinae</taxon>
        <taxon>Salvia</taxon>
        <taxon>Salvia subgen. Calosphace</taxon>
    </lineage>
</organism>
<sequence length="121" mass="13688">MAERTRDIRTDFFIKTAYFSTHNPVLRGSHSQTRTRGGESAVQSTQAQANQISFRSIPTCKADEPRRHPNSNRARRLEGMTRLGWTTSPRRPPDDSPASETDGEEDQGEVFGVNLNEKERV</sequence>
<evidence type="ECO:0000313" key="3">
    <source>
        <dbReference type="Proteomes" id="UP001567538"/>
    </source>
</evidence>
<evidence type="ECO:0000256" key="1">
    <source>
        <dbReference type="SAM" id="MobiDB-lite"/>
    </source>
</evidence>
<dbReference type="AlphaFoldDB" id="A0ABD1HML4"/>
<feature type="compositionally biased region" description="Polar residues" evidence="1">
    <location>
        <begin position="22"/>
        <end position="56"/>
    </location>
</feature>
<name>A0ABD1HML4_SALDI</name>
<accession>A0ABD1HML4</accession>
<proteinExistence type="predicted"/>
<dbReference type="Proteomes" id="UP001567538">
    <property type="component" value="Unassembled WGS sequence"/>
</dbReference>
<evidence type="ECO:0000313" key="2">
    <source>
        <dbReference type="EMBL" id="KAL1556389.1"/>
    </source>
</evidence>
<feature type="region of interest" description="Disordered" evidence="1">
    <location>
        <begin position="22"/>
        <end position="121"/>
    </location>
</feature>
<dbReference type="EMBL" id="JBEAFC010000005">
    <property type="protein sequence ID" value="KAL1556389.1"/>
    <property type="molecule type" value="Genomic_DNA"/>
</dbReference>
<reference evidence="2 3" key="1">
    <citation type="submission" date="2024-06" db="EMBL/GenBank/DDBJ databases">
        <title>A chromosome level genome sequence of Diviner's sage (Salvia divinorum).</title>
        <authorList>
            <person name="Ford S.A."/>
            <person name="Ro D.-K."/>
            <person name="Ness R.W."/>
            <person name="Phillips M.A."/>
        </authorList>
    </citation>
    <scope>NUCLEOTIDE SEQUENCE [LARGE SCALE GENOMIC DNA]</scope>
    <source>
        <strain evidence="2">SAF-2024a</strain>
        <tissue evidence="2">Leaf</tissue>
    </source>
</reference>
<protein>
    <submittedName>
        <fullName evidence="2">Uncharacterized protein</fullName>
    </submittedName>
</protein>
<keyword evidence="3" id="KW-1185">Reference proteome</keyword>
<comment type="caution">
    <text evidence="2">The sequence shown here is derived from an EMBL/GenBank/DDBJ whole genome shotgun (WGS) entry which is preliminary data.</text>
</comment>
<gene>
    <name evidence="2" type="ORF">AAHA92_12021</name>
</gene>